<comment type="caution">
    <text evidence="12">The sequence shown here is derived from an EMBL/GenBank/DDBJ whole genome shotgun (WGS) entry which is preliminary data.</text>
</comment>
<dbReference type="CDD" id="cd00383">
    <property type="entry name" value="trans_reg_C"/>
    <property type="match status" value="1"/>
</dbReference>
<dbReference type="Proteomes" id="UP000315439">
    <property type="component" value="Unassembled WGS sequence"/>
</dbReference>
<dbReference type="EMBL" id="VIKS01000009">
    <property type="protein sequence ID" value="TQV87184.1"/>
    <property type="molecule type" value="Genomic_DNA"/>
</dbReference>
<dbReference type="OrthoDB" id="9802426at2"/>
<keyword evidence="2" id="KW-0963">Cytoplasm</keyword>
<evidence type="ECO:0000313" key="12">
    <source>
        <dbReference type="EMBL" id="TQV87184.1"/>
    </source>
</evidence>
<dbReference type="Gene3D" id="6.10.250.690">
    <property type="match status" value="1"/>
</dbReference>
<dbReference type="GO" id="GO:0032993">
    <property type="term" value="C:protein-DNA complex"/>
    <property type="evidence" value="ECO:0007669"/>
    <property type="project" value="TreeGrafter"/>
</dbReference>
<evidence type="ECO:0000256" key="9">
    <source>
        <dbReference type="PROSITE-ProRule" id="PRU01091"/>
    </source>
</evidence>
<feature type="DNA-binding region" description="OmpR/PhoB-type" evidence="9">
    <location>
        <begin position="137"/>
        <end position="236"/>
    </location>
</feature>
<dbReference type="PANTHER" id="PTHR48111">
    <property type="entry name" value="REGULATOR OF RPOS"/>
    <property type="match status" value="1"/>
</dbReference>
<dbReference type="SUPFAM" id="SSF46894">
    <property type="entry name" value="C-terminal effector domain of the bipartite response regulators"/>
    <property type="match status" value="1"/>
</dbReference>
<dbReference type="InterPro" id="IPR039420">
    <property type="entry name" value="WalR-like"/>
</dbReference>
<keyword evidence="5" id="KW-0805">Transcription regulation</keyword>
<dbReference type="PROSITE" id="PS51755">
    <property type="entry name" value="OMPR_PHOB"/>
    <property type="match status" value="1"/>
</dbReference>
<dbReference type="FunFam" id="1.10.10.10:FF:000099">
    <property type="entry name" value="Two-component system response regulator TorR"/>
    <property type="match status" value="1"/>
</dbReference>
<dbReference type="Gene3D" id="3.40.50.2300">
    <property type="match status" value="1"/>
</dbReference>
<dbReference type="GO" id="GO:0000976">
    <property type="term" value="F:transcription cis-regulatory region binding"/>
    <property type="evidence" value="ECO:0007669"/>
    <property type="project" value="TreeGrafter"/>
</dbReference>
<feature type="modified residue" description="4-aspartylphosphate" evidence="8">
    <location>
        <position position="55"/>
    </location>
</feature>
<dbReference type="GO" id="GO:0005829">
    <property type="term" value="C:cytosol"/>
    <property type="evidence" value="ECO:0007669"/>
    <property type="project" value="TreeGrafter"/>
</dbReference>
<dbReference type="GO" id="GO:0006355">
    <property type="term" value="P:regulation of DNA-templated transcription"/>
    <property type="evidence" value="ECO:0007669"/>
    <property type="project" value="InterPro"/>
</dbReference>
<dbReference type="SUPFAM" id="SSF52172">
    <property type="entry name" value="CheY-like"/>
    <property type="match status" value="1"/>
</dbReference>
<evidence type="ECO:0000256" key="6">
    <source>
        <dbReference type="ARBA" id="ARBA00023125"/>
    </source>
</evidence>
<evidence type="ECO:0000259" key="11">
    <source>
        <dbReference type="PROSITE" id="PS51755"/>
    </source>
</evidence>
<sequence>MSASQNILLVEDDQKLAELLRNYFEEFGFVVELVNTGLNAAEQIIKNAPDLVILDLMLPHQDGLSICRSIRETYSGKILMLTATSDDMDQVAALEMGADDFVQKPVQPRVLLARIRMLLRRSQHQSSDEQSDSATKDKVVNFGKLSINRSLQRCKLEDEVVPLTPSEFSLLCHLAEHPDRVLSREELLESLSGLEYDGLNRTVDNKIAQLRKKLKDDAHRPLGIITVRGKGYMFVPDYW</sequence>
<dbReference type="InterPro" id="IPR011006">
    <property type="entry name" value="CheY-like_superfamily"/>
</dbReference>
<evidence type="ECO:0000256" key="1">
    <source>
        <dbReference type="ARBA" id="ARBA00004496"/>
    </source>
</evidence>
<dbReference type="FunFam" id="3.40.50.2300:FF:000001">
    <property type="entry name" value="DNA-binding response regulator PhoB"/>
    <property type="match status" value="1"/>
</dbReference>
<evidence type="ECO:0000313" key="13">
    <source>
        <dbReference type="Proteomes" id="UP000315439"/>
    </source>
</evidence>
<feature type="domain" description="OmpR/PhoB-type" evidence="11">
    <location>
        <begin position="137"/>
        <end position="236"/>
    </location>
</feature>
<dbReference type="RefSeq" id="WP_142932211.1">
    <property type="nucleotide sequence ID" value="NZ_ML660165.1"/>
</dbReference>
<evidence type="ECO:0000256" key="5">
    <source>
        <dbReference type="ARBA" id="ARBA00023015"/>
    </source>
</evidence>
<reference evidence="12 13" key="1">
    <citation type="submission" date="2019-07" db="EMBL/GenBank/DDBJ databases">
        <title>Draft genome for Aliikangiella sp. M105.</title>
        <authorList>
            <person name="Wang G."/>
        </authorList>
    </citation>
    <scope>NUCLEOTIDE SEQUENCE [LARGE SCALE GENOMIC DNA]</scope>
    <source>
        <strain evidence="12 13">M105</strain>
    </source>
</reference>
<name>A0A545UCJ1_9GAMM</name>
<organism evidence="12 13">
    <name type="scientific">Aliikangiella coralliicola</name>
    <dbReference type="NCBI Taxonomy" id="2592383"/>
    <lineage>
        <taxon>Bacteria</taxon>
        <taxon>Pseudomonadati</taxon>
        <taxon>Pseudomonadota</taxon>
        <taxon>Gammaproteobacteria</taxon>
        <taxon>Oceanospirillales</taxon>
        <taxon>Pleioneaceae</taxon>
        <taxon>Aliikangiella</taxon>
    </lineage>
</organism>
<keyword evidence="6 9" id="KW-0238">DNA-binding</keyword>
<comment type="subcellular location">
    <subcellularLocation>
        <location evidence="1">Cytoplasm</location>
    </subcellularLocation>
</comment>
<dbReference type="Pfam" id="PF00486">
    <property type="entry name" value="Trans_reg_C"/>
    <property type="match status" value="1"/>
</dbReference>
<dbReference type="PROSITE" id="PS50110">
    <property type="entry name" value="RESPONSE_REGULATORY"/>
    <property type="match status" value="1"/>
</dbReference>
<dbReference type="Pfam" id="PF00072">
    <property type="entry name" value="Response_reg"/>
    <property type="match status" value="1"/>
</dbReference>
<evidence type="ECO:0000256" key="4">
    <source>
        <dbReference type="ARBA" id="ARBA00023012"/>
    </source>
</evidence>
<evidence type="ECO:0000256" key="3">
    <source>
        <dbReference type="ARBA" id="ARBA00022553"/>
    </source>
</evidence>
<keyword evidence="3 8" id="KW-0597">Phosphoprotein</keyword>
<evidence type="ECO:0000256" key="7">
    <source>
        <dbReference type="ARBA" id="ARBA00023163"/>
    </source>
</evidence>
<dbReference type="SMART" id="SM00862">
    <property type="entry name" value="Trans_reg_C"/>
    <property type="match status" value="1"/>
</dbReference>
<dbReference type="InterPro" id="IPR001789">
    <property type="entry name" value="Sig_transdc_resp-reg_receiver"/>
</dbReference>
<dbReference type="InterPro" id="IPR016032">
    <property type="entry name" value="Sig_transdc_resp-reg_C-effctor"/>
</dbReference>
<evidence type="ECO:0000259" key="10">
    <source>
        <dbReference type="PROSITE" id="PS50110"/>
    </source>
</evidence>
<dbReference type="AlphaFoldDB" id="A0A545UCJ1"/>
<dbReference type="SMART" id="SM00448">
    <property type="entry name" value="REC"/>
    <property type="match status" value="1"/>
</dbReference>
<proteinExistence type="predicted"/>
<keyword evidence="4" id="KW-0902">Two-component regulatory system</keyword>
<keyword evidence="13" id="KW-1185">Reference proteome</keyword>
<dbReference type="InterPro" id="IPR036388">
    <property type="entry name" value="WH-like_DNA-bd_sf"/>
</dbReference>
<dbReference type="PANTHER" id="PTHR48111:SF47">
    <property type="entry name" value="TRANSCRIPTIONAL REGULATORY PROTEIN RSTA"/>
    <property type="match status" value="1"/>
</dbReference>
<dbReference type="Gene3D" id="1.10.10.10">
    <property type="entry name" value="Winged helix-like DNA-binding domain superfamily/Winged helix DNA-binding domain"/>
    <property type="match status" value="1"/>
</dbReference>
<keyword evidence="7" id="KW-0804">Transcription</keyword>
<feature type="domain" description="Response regulatory" evidence="10">
    <location>
        <begin position="6"/>
        <end position="119"/>
    </location>
</feature>
<protein>
    <submittedName>
        <fullName evidence="12">Response regulator transcription factor</fullName>
    </submittedName>
</protein>
<accession>A0A545UCJ1</accession>
<evidence type="ECO:0000256" key="8">
    <source>
        <dbReference type="PROSITE-ProRule" id="PRU00169"/>
    </source>
</evidence>
<dbReference type="InterPro" id="IPR001867">
    <property type="entry name" value="OmpR/PhoB-type_DNA-bd"/>
</dbReference>
<dbReference type="GO" id="GO:0000156">
    <property type="term" value="F:phosphorelay response regulator activity"/>
    <property type="evidence" value="ECO:0007669"/>
    <property type="project" value="TreeGrafter"/>
</dbReference>
<evidence type="ECO:0000256" key="2">
    <source>
        <dbReference type="ARBA" id="ARBA00022490"/>
    </source>
</evidence>
<gene>
    <name evidence="12" type="ORF">FLL46_15385</name>
</gene>